<evidence type="ECO:0000256" key="9">
    <source>
        <dbReference type="ARBA" id="ARBA00022679"/>
    </source>
</evidence>
<dbReference type="eggNOG" id="COG0527">
    <property type="taxonomic scope" value="Bacteria"/>
</dbReference>
<dbReference type="Pfam" id="PF22468">
    <property type="entry name" value="ACT_9"/>
    <property type="match status" value="1"/>
</dbReference>
<dbReference type="InterPro" id="IPR041740">
    <property type="entry name" value="AKii-LysC-BS"/>
</dbReference>
<dbReference type="PANTHER" id="PTHR21499">
    <property type="entry name" value="ASPARTATE KINASE"/>
    <property type="match status" value="1"/>
</dbReference>
<dbReference type="GO" id="GO:0009088">
    <property type="term" value="P:threonine biosynthetic process"/>
    <property type="evidence" value="ECO:0007669"/>
    <property type="project" value="UniProtKB-UniPathway"/>
</dbReference>
<dbReference type="EC" id="2.7.2.4" evidence="6 17"/>
<dbReference type="SUPFAM" id="SSF55021">
    <property type="entry name" value="ACT-like"/>
    <property type="match status" value="2"/>
</dbReference>
<evidence type="ECO:0000256" key="10">
    <source>
        <dbReference type="ARBA" id="ARBA00022741"/>
    </source>
</evidence>
<dbReference type="AlphaFoldDB" id="Q83FL3"/>
<evidence type="ECO:0000256" key="5">
    <source>
        <dbReference type="ARBA" id="ARBA00010122"/>
    </source>
</evidence>
<feature type="binding site" evidence="16">
    <location>
        <position position="47"/>
    </location>
    <ligand>
        <name>substrate</name>
    </ligand>
</feature>
<evidence type="ECO:0000256" key="14">
    <source>
        <dbReference type="ARBA" id="ARBA00023154"/>
    </source>
</evidence>
<comment type="catalytic activity">
    <reaction evidence="15 17">
        <text>L-aspartate + ATP = 4-phospho-L-aspartate + ADP</text>
        <dbReference type="Rhea" id="RHEA:23776"/>
        <dbReference type="ChEBI" id="CHEBI:29991"/>
        <dbReference type="ChEBI" id="CHEBI:30616"/>
        <dbReference type="ChEBI" id="CHEBI:57535"/>
        <dbReference type="ChEBI" id="CHEBI:456216"/>
        <dbReference type="EC" id="2.7.2.4"/>
    </reaction>
</comment>
<comment type="function">
    <text evidence="1">Catalyzes the phosphorylation of the beta-carboxyl group of aspartic acid with ATP to yield 4-phospho-L-aspartate, which is involved in the branched biosynthetic pathway leading to the biosynthesis of amino acids lysine, threonine, isoleucine and methionine.</text>
</comment>
<keyword evidence="21" id="KW-1185">Reference proteome</keyword>
<organism evidence="20 21">
    <name type="scientific">Tropheryma whipplei (strain Twist)</name>
    <name type="common">Whipple's bacillus</name>
    <dbReference type="NCBI Taxonomy" id="203267"/>
    <lineage>
        <taxon>Bacteria</taxon>
        <taxon>Bacillati</taxon>
        <taxon>Actinomycetota</taxon>
        <taxon>Actinomycetes</taxon>
        <taxon>Micrococcales</taxon>
        <taxon>Tropherymataceae</taxon>
        <taxon>Tropheryma</taxon>
    </lineage>
</organism>
<dbReference type="InterPro" id="IPR005260">
    <property type="entry name" value="Asp_kin_monofn"/>
</dbReference>
<keyword evidence="9 17" id="KW-0808">Transferase</keyword>
<dbReference type="InterPro" id="IPR036393">
    <property type="entry name" value="AceGlu_kinase-like_sf"/>
</dbReference>
<evidence type="ECO:0000256" key="18">
    <source>
        <dbReference type="RuleBase" id="RU004249"/>
    </source>
</evidence>
<dbReference type="InterPro" id="IPR045865">
    <property type="entry name" value="ACT-like_dom_sf"/>
</dbReference>
<dbReference type="GO" id="GO:0004072">
    <property type="term" value="F:aspartate kinase activity"/>
    <property type="evidence" value="ECO:0007669"/>
    <property type="project" value="UniProtKB-EC"/>
</dbReference>
<keyword evidence="11 17" id="KW-0418">Kinase</keyword>
<accession>Q83FL3</accession>
<evidence type="ECO:0000256" key="6">
    <source>
        <dbReference type="ARBA" id="ARBA00013059"/>
    </source>
</evidence>
<dbReference type="CDD" id="cd04923">
    <property type="entry name" value="ACT_AK-LysC-DapG-like_2"/>
    <property type="match status" value="1"/>
</dbReference>
<dbReference type="NCBIfam" id="TIGR00657">
    <property type="entry name" value="asp_kinases"/>
    <property type="match status" value="1"/>
</dbReference>
<keyword evidence="12 16" id="KW-0067">ATP-binding</keyword>
<comment type="pathway">
    <text evidence="2 18">Amino-acid biosynthesis; L-lysine biosynthesis via DAP pathway; (S)-tetrahydrodipicolinate from L-aspartate: step 1/4.</text>
</comment>
<dbReference type="NCBIfam" id="NF005155">
    <property type="entry name" value="PRK06635.1-4"/>
    <property type="match status" value="1"/>
</dbReference>
<evidence type="ECO:0000313" key="20">
    <source>
        <dbReference type="EMBL" id="AAO44805.1"/>
    </source>
</evidence>
<comment type="pathway">
    <text evidence="3 18">Amino-acid biosynthesis; L-methionine biosynthesis via de novo pathway; L-homoserine from L-aspartate: step 1/3.</text>
</comment>
<dbReference type="InterPro" id="IPR018042">
    <property type="entry name" value="Aspartate_kinase_CS"/>
</dbReference>
<dbReference type="UniPathway" id="UPA00051">
    <property type="reaction ID" value="UER00462"/>
</dbReference>
<evidence type="ECO:0000256" key="7">
    <source>
        <dbReference type="ARBA" id="ARBA00016273"/>
    </source>
</evidence>
<dbReference type="Pfam" id="PF00696">
    <property type="entry name" value="AA_kinase"/>
    <property type="match status" value="1"/>
</dbReference>
<comment type="similarity">
    <text evidence="5 17">Belongs to the aspartokinase family.</text>
</comment>
<gene>
    <name evidence="20" type="primary">ask</name>
    <name evidence="20" type="ordered locus">TWT_708</name>
</gene>
<dbReference type="UniPathway" id="UPA00050">
    <property type="reaction ID" value="UER00461"/>
</dbReference>
<proteinExistence type="inferred from homology"/>
<dbReference type="HOGENOM" id="CLU_009116_3_2_11"/>
<dbReference type="Gene3D" id="3.40.1160.10">
    <property type="entry name" value="Acetylglutamate kinase-like"/>
    <property type="match status" value="1"/>
</dbReference>
<evidence type="ECO:0000259" key="19">
    <source>
        <dbReference type="PROSITE" id="PS51671"/>
    </source>
</evidence>
<dbReference type="InterPro" id="IPR001341">
    <property type="entry name" value="Asp_kinase"/>
</dbReference>
<dbReference type="KEGG" id="twh:TWT_708"/>
<keyword evidence="13" id="KW-0220">Diaminopimelate biosynthesis</keyword>
<dbReference type="PANTHER" id="PTHR21499:SF3">
    <property type="entry name" value="ASPARTOKINASE"/>
    <property type="match status" value="1"/>
</dbReference>
<dbReference type="GO" id="GO:0019877">
    <property type="term" value="P:diaminopimelate biosynthetic process"/>
    <property type="evidence" value="ECO:0007669"/>
    <property type="project" value="UniProtKB-KW"/>
</dbReference>
<evidence type="ECO:0000256" key="13">
    <source>
        <dbReference type="ARBA" id="ARBA00022915"/>
    </source>
</evidence>
<evidence type="ECO:0000256" key="3">
    <source>
        <dbReference type="ARBA" id="ARBA00004986"/>
    </source>
</evidence>
<feature type="binding site" evidence="16">
    <location>
        <begin position="7"/>
        <end position="10"/>
    </location>
    <ligand>
        <name>ATP</name>
        <dbReference type="ChEBI" id="CHEBI:30616"/>
    </ligand>
</feature>
<dbReference type="GO" id="GO:0009090">
    <property type="term" value="P:homoserine biosynthetic process"/>
    <property type="evidence" value="ECO:0007669"/>
    <property type="project" value="TreeGrafter"/>
</dbReference>
<dbReference type="SUPFAM" id="SSF53633">
    <property type="entry name" value="Carbamate kinase-like"/>
    <property type="match status" value="1"/>
</dbReference>
<feature type="binding site" evidence="16">
    <location>
        <position position="184"/>
    </location>
    <ligand>
        <name>ATP</name>
        <dbReference type="ChEBI" id="CHEBI:30616"/>
    </ligand>
</feature>
<dbReference type="STRING" id="203267.TWT_708"/>
<evidence type="ECO:0000256" key="8">
    <source>
        <dbReference type="ARBA" id="ARBA00022605"/>
    </source>
</evidence>
<evidence type="ECO:0000256" key="4">
    <source>
        <dbReference type="ARBA" id="ARBA00005139"/>
    </source>
</evidence>
<evidence type="ECO:0000256" key="16">
    <source>
        <dbReference type="PIRSR" id="PIRSR000726-1"/>
    </source>
</evidence>
<keyword evidence="8 18" id="KW-0028">Amino-acid biosynthesis</keyword>
<dbReference type="PROSITE" id="PS51671">
    <property type="entry name" value="ACT"/>
    <property type="match status" value="1"/>
</dbReference>
<dbReference type="InterPro" id="IPR001048">
    <property type="entry name" value="Asp/Glu/Uridylate_kinase"/>
</dbReference>
<dbReference type="FunFam" id="3.40.1160.10:FF:000002">
    <property type="entry name" value="Aspartokinase"/>
    <property type="match status" value="1"/>
</dbReference>
<keyword evidence="14" id="KW-0457">Lysine biosynthesis</keyword>
<feature type="binding site" evidence="16">
    <location>
        <position position="74"/>
    </location>
    <ligand>
        <name>substrate</name>
    </ligand>
</feature>
<dbReference type="PIRSF" id="PIRSF000726">
    <property type="entry name" value="Asp_kin"/>
    <property type="match status" value="1"/>
</dbReference>
<evidence type="ECO:0000313" key="21">
    <source>
        <dbReference type="Proteomes" id="UP000002200"/>
    </source>
</evidence>
<dbReference type="CDD" id="cd04913">
    <property type="entry name" value="ACT_AKii-LysC-BS-like_1"/>
    <property type="match status" value="1"/>
</dbReference>
<dbReference type="UniPathway" id="UPA00034">
    <property type="reaction ID" value="UER00015"/>
</dbReference>
<dbReference type="OrthoDB" id="9799110at2"/>
<dbReference type="Proteomes" id="UP000002200">
    <property type="component" value="Chromosome"/>
</dbReference>
<evidence type="ECO:0000256" key="11">
    <source>
        <dbReference type="ARBA" id="ARBA00022777"/>
    </source>
</evidence>
<evidence type="ECO:0000256" key="1">
    <source>
        <dbReference type="ARBA" id="ARBA00002843"/>
    </source>
</evidence>
<dbReference type="InterPro" id="IPR002912">
    <property type="entry name" value="ACT_dom"/>
</dbReference>
<name>Q83FL3_TROWT</name>
<comment type="pathway">
    <text evidence="4 18">Amino-acid biosynthesis; L-threonine biosynthesis; L-threonine from L-aspartate: step 1/5.</text>
</comment>
<evidence type="ECO:0000256" key="15">
    <source>
        <dbReference type="ARBA" id="ARBA00047872"/>
    </source>
</evidence>
<dbReference type="RefSeq" id="WP_011102741.1">
    <property type="nucleotide sequence ID" value="NC_004572.3"/>
</dbReference>
<keyword evidence="10 16" id="KW-0547">Nucleotide-binding</keyword>
<evidence type="ECO:0000256" key="17">
    <source>
        <dbReference type="RuleBase" id="RU003448"/>
    </source>
</evidence>
<sequence>MSLIVQKYGGSSLASANNLKRVAERVSCAYYGNNRLVVVVSAMGSTTDRLLTLAHEVSVEPERRELDVLLSTGECVTASLLAMAINSIGLSARSFTAAQAGIVTDEHHCNARIITITPTPIEDALNAGEIAVVAGFQGVNRKGQVTTLGRGGSDTTAVALAAALKADRCEIYSDVEGVFTADPRIVPKARLLESIPIDHMLELSTAGARILSLRSVVFAKRHNVSVKVGSTFSDTSGTILCNEGEAMEEPVITGIATDTSQARITIVGLPDIPGSAAEVFSALSVAEVAVDNIVQNFSSSNTGFIDLSFTSPKAQGPAVTSALRENQTRIGYKDLQYDDEVGKITVVGSGIQHSADISAQLFRLLSDAKVNVEMISTSEMRISFVVRANVVAEVARLIHTSFGLDADLRAVVHSEGRV</sequence>
<dbReference type="EMBL" id="AE014184">
    <property type="protein sequence ID" value="AAO44805.1"/>
    <property type="molecule type" value="Genomic_DNA"/>
</dbReference>
<dbReference type="GO" id="GO:0005829">
    <property type="term" value="C:cytosol"/>
    <property type="evidence" value="ECO:0007669"/>
    <property type="project" value="TreeGrafter"/>
</dbReference>
<dbReference type="PROSITE" id="PS00324">
    <property type="entry name" value="ASPARTOKINASE"/>
    <property type="match status" value="1"/>
</dbReference>
<dbReference type="GO" id="GO:0009089">
    <property type="term" value="P:lysine biosynthetic process via diaminopimelate"/>
    <property type="evidence" value="ECO:0007669"/>
    <property type="project" value="UniProtKB-UniPathway"/>
</dbReference>
<feature type="domain" description="ACT" evidence="19">
    <location>
        <begin position="264"/>
        <end position="340"/>
    </location>
</feature>
<dbReference type="InterPro" id="IPR054352">
    <property type="entry name" value="ACT_Aspartokinase"/>
</dbReference>
<evidence type="ECO:0000256" key="12">
    <source>
        <dbReference type="ARBA" id="ARBA00022840"/>
    </source>
</evidence>
<reference evidence="20 21" key="1">
    <citation type="journal article" date="2003" name="Genome Res.">
        <title>Tropheryma whipplei twist: a human pathogenic Actinobacteria with a reduced genome.</title>
        <authorList>
            <person name="Raoult D."/>
            <person name="Ogata H."/>
            <person name="Audic S."/>
            <person name="Robert C."/>
            <person name="Suhre K."/>
            <person name="Drancourt M."/>
            <person name="Claverie J.-M."/>
        </authorList>
    </citation>
    <scope>NUCLEOTIDE SEQUENCE [LARGE SCALE GENOMIC DNA]</scope>
    <source>
        <strain evidence="20 21">Twist</strain>
    </source>
</reference>
<dbReference type="NCBIfam" id="NF005154">
    <property type="entry name" value="PRK06635.1-2"/>
    <property type="match status" value="1"/>
</dbReference>
<dbReference type="GO" id="GO:0005524">
    <property type="term" value="F:ATP binding"/>
    <property type="evidence" value="ECO:0007669"/>
    <property type="project" value="UniProtKB-KW"/>
</dbReference>
<protein>
    <recommendedName>
        <fullName evidence="7 17">Aspartokinase</fullName>
        <ecNumber evidence="6 17">2.7.2.4</ecNumber>
    </recommendedName>
</protein>
<dbReference type="Gene3D" id="3.30.2130.10">
    <property type="entry name" value="VC0802-like"/>
    <property type="match status" value="1"/>
</dbReference>
<evidence type="ECO:0000256" key="2">
    <source>
        <dbReference type="ARBA" id="ARBA00004766"/>
    </source>
</evidence>
<dbReference type="CDD" id="cd04261">
    <property type="entry name" value="AAK_AKii-LysC-BS"/>
    <property type="match status" value="1"/>
</dbReference>